<accession>A0A101LVJ6</accession>
<name>A0A101LVJ6_PICGL</name>
<feature type="transmembrane region" description="Helical" evidence="1">
    <location>
        <begin position="54"/>
        <end position="71"/>
    </location>
</feature>
<evidence type="ECO:0000313" key="2">
    <source>
        <dbReference type="EMBL" id="KUM46154.1"/>
    </source>
</evidence>
<organism evidence="2">
    <name type="scientific">Picea glauca</name>
    <name type="common">White spruce</name>
    <name type="synonym">Pinus glauca</name>
    <dbReference type="NCBI Taxonomy" id="3330"/>
    <lineage>
        <taxon>Eukaryota</taxon>
        <taxon>Viridiplantae</taxon>
        <taxon>Streptophyta</taxon>
        <taxon>Embryophyta</taxon>
        <taxon>Tracheophyta</taxon>
        <taxon>Spermatophyta</taxon>
        <taxon>Pinopsida</taxon>
        <taxon>Pinidae</taxon>
        <taxon>Conifers I</taxon>
        <taxon>Pinales</taxon>
        <taxon>Pinaceae</taxon>
        <taxon>Picea</taxon>
    </lineage>
</organism>
<geneLocation type="mitochondrion" evidence="2"/>
<reference evidence="2" key="1">
    <citation type="journal article" date="2015" name="Genome Biol. Evol.">
        <title>Organellar Genomes of White Spruce (Picea glauca): Assembly and Annotation.</title>
        <authorList>
            <person name="Jackman S.D."/>
            <person name="Warren R.L."/>
            <person name="Gibb E.A."/>
            <person name="Vandervalk B.P."/>
            <person name="Mohamadi H."/>
            <person name="Chu J."/>
            <person name="Raymond A."/>
            <person name="Pleasance S."/>
            <person name="Coope R."/>
            <person name="Wildung M.R."/>
            <person name="Ritland C.E."/>
            <person name="Bousquet J."/>
            <person name="Jones S.J."/>
            <person name="Bohlmann J."/>
            <person name="Birol I."/>
        </authorList>
    </citation>
    <scope>NUCLEOTIDE SEQUENCE [LARGE SCALE GENOMIC DNA]</scope>
    <source>
        <tissue evidence="2">Flushing bud</tissue>
    </source>
</reference>
<keyword evidence="2" id="KW-0496">Mitochondrion</keyword>
<keyword evidence="1" id="KW-0812">Transmembrane</keyword>
<sequence>MPPSFPPREEKQGHLPTEEVMTMMRSFQRMTDALTNRLDREASGALNHGKGARYLPAICSYGLAFVGACCLRKAGKRRERL</sequence>
<keyword evidence="1" id="KW-1133">Transmembrane helix</keyword>
<dbReference type="EMBL" id="LKAM01000013">
    <property type="protein sequence ID" value="KUM46154.1"/>
    <property type="molecule type" value="Genomic_DNA"/>
</dbReference>
<keyword evidence="1" id="KW-0472">Membrane</keyword>
<protein>
    <submittedName>
        <fullName evidence="2">Uncharacterized protein</fullName>
    </submittedName>
</protein>
<comment type="caution">
    <text evidence="2">The sequence shown here is derived from an EMBL/GenBank/DDBJ whole genome shotgun (WGS) entry which is preliminary data.</text>
</comment>
<dbReference type="AlphaFoldDB" id="A0A101LVJ6"/>
<gene>
    <name evidence="2" type="ORF">ABT39_MTgene1960</name>
</gene>
<proteinExistence type="predicted"/>
<evidence type="ECO:0000256" key="1">
    <source>
        <dbReference type="SAM" id="Phobius"/>
    </source>
</evidence>